<organism evidence="1 2">
    <name type="scientific">Dactylonectria macrodidyma</name>
    <dbReference type="NCBI Taxonomy" id="307937"/>
    <lineage>
        <taxon>Eukaryota</taxon>
        <taxon>Fungi</taxon>
        <taxon>Dikarya</taxon>
        <taxon>Ascomycota</taxon>
        <taxon>Pezizomycotina</taxon>
        <taxon>Sordariomycetes</taxon>
        <taxon>Hypocreomycetidae</taxon>
        <taxon>Hypocreales</taxon>
        <taxon>Nectriaceae</taxon>
        <taxon>Dactylonectria</taxon>
    </lineage>
</organism>
<keyword evidence="2" id="KW-1185">Reference proteome</keyword>
<name>A0A9P9FRS5_9HYPO</name>
<evidence type="ECO:0000313" key="1">
    <source>
        <dbReference type="EMBL" id="KAH7171159.1"/>
    </source>
</evidence>
<comment type="caution">
    <text evidence="1">The sequence shown here is derived from an EMBL/GenBank/DDBJ whole genome shotgun (WGS) entry which is preliminary data.</text>
</comment>
<accession>A0A9P9FRS5</accession>
<dbReference type="Proteomes" id="UP000738349">
    <property type="component" value="Unassembled WGS sequence"/>
</dbReference>
<dbReference type="EMBL" id="JAGMUV010000002">
    <property type="protein sequence ID" value="KAH7171159.1"/>
    <property type="molecule type" value="Genomic_DNA"/>
</dbReference>
<proteinExistence type="predicted"/>
<sequence>MPPIGVSWDGKLHPGSHIRSYDCGGTVVMTSFQTPKVPRCLDRDAIKSNAVESSTRPCAFGITNHPFHHLFVLCCLGSLHPQRLTLGHLHVLGRKVSTIPLGQAGEEVRESKNGMQPSNIHIPTVLTKGYRLLLISYLRLSIVSCFSPIACVGPDQRREVPSFLSEKLNPHCSAPYASLIQTCDAHTSGDEFEMHILVF</sequence>
<dbReference type="AlphaFoldDB" id="A0A9P9FRS5"/>
<reference evidence="1" key="1">
    <citation type="journal article" date="2021" name="Nat. Commun.">
        <title>Genetic determinants of endophytism in the Arabidopsis root mycobiome.</title>
        <authorList>
            <person name="Mesny F."/>
            <person name="Miyauchi S."/>
            <person name="Thiergart T."/>
            <person name="Pickel B."/>
            <person name="Atanasova L."/>
            <person name="Karlsson M."/>
            <person name="Huettel B."/>
            <person name="Barry K.W."/>
            <person name="Haridas S."/>
            <person name="Chen C."/>
            <person name="Bauer D."/>
            <person name="Andreopoulos W."/>
            <person name="Pangilinan J."/>
            <person name="LaButti K."/>
            <person name="Riley R."/>
            <person name="Lipzen A."/>
            <person name="Clum A."/>
            <person name="Drula E."/>
            <person name="Henrissat B."/>
            <person name="Kohler A."/>
            <person name="Grigoriev I.V."/>
            <person name="Martin F.M."/>
            <person name="Hacquard S."/>
        </authorList>
    </citation>
    <scope>NUCLEOTIDE SEQUENCE</scope>
    <source>
        <strain evidence="1">MPI-CAGE-AT-0147</strain>
    </source>
</reference>
<gene>
    <name evidence="1" type="ORF">EDB81DRAFT_192615</name>
</gene>
<protein>
    <submittedName>
        <fullName evidence="1">Uncharacterized protein</fullName>
    </submittedName>
</protein>
<evidence type="ECO:0000313" key="2">
    <source>
        <dbReference type="Proteomes" id="UP000738349"/>
    </source>
</evidence>